<evidence type="ECO:0000259" key="5">
    <source>
        <dbReference type="PROSITE" id="PS50932"/>
    </source>
</evidence>
<dbReference type="Proteomes" id="UP000306192">
    <property type="component" value="Unassembled WGS sequence"/>
</dbReference>
<dbReference type="PROSITE" id="PS50932">
    <property type="entry name" value="HTH_LACI_2"/>
    <property type="match status" value="1"/>
</dbReference>
<evidence type="ECO:0000313" key="6">
    <source>
        <dbReference type="EMBL" id="TIH35292.1"/>
    </source>
</evidence>
<keyword evidence="3" id="KW-0238">DNA-binding</keyword>
<dbReference type="GO" id="GO:0000976">
    <property type="term" value="F:transcription cis-regulatory region binding"/>
    <property type="evidence" value="ECO:0007669"/>
    <property type="project" value="TreeGrafter"/>
</dbReference>
<keyword evidence="4" id="KW-0804">Transcription</keyword>
<dbReference type="AlphaFoldDB" id="A0A4T2BWB7"/>
<comment type="caution">
    <text evidence="6">The sequence shown here is derived from an EMBL/GenBank/DDBJ whole genome shotgun (WGS) entry which is preliminary data.</text>
</comment>
<evidence type="ECO:0000313" key="7">
    <source>
        <dbReference type="Proteomes" id="UP000306192"/>
    </source>
</evidence>
<proteinExistence type="predicted"/>
<evidence type="ECO:0000256" key="4">
    <source>
        <dbReference type="ARBA" id="ARBA00023163"/>
    </source>
</evidence>
<dbReference type="Pfam" id="PF00356">
    <property type="entry name" value="LacI"/>
    <property type="match status" value="1"/>
</dbReference>
<evidence type="ECO:0000256" key="1">
    <source>
        <dbReference type="ARBA" id="ARBA00022491"/>
    </source>
</evidence>
<feature type="domain" description="HTH lacI-type" evidence="5">
    <location>
        <begin position="10"/>
        <end position="64"/>
    </location>
</feature>
<dbReference type="CDD" id="cd01392">
    <property type="entry name" value="HTH_LacI"/>
    <property type="match status" value="1"/>
</dbReference>
<dbReference type="SUPFAM" id="SSF47413">
    <property type="entry name" value="lambda repressor-like DNA-binding domains"/>
    <property type="match status" value="1"/>
</dbReference>
<dbReference type="InterPro" id="IPR010982">
    <property type="entry name" value="Lambda_DNA-bd_dom_sf"/>
</dbReference>
<evidence type="ECO:0000256" key="2">
    <source>
        <dbReference type="ARBA" id="ARBA00023015"/>
    </source>
</evidence>
<keyword evidence="2" id="KW-0805">Transcription regulation</keyword>
<dbReference type="CDD" id="cd06267">
    <property type="entry name" value="PBP1_LacI_sugar_binding-like"/>
    <property type="match status" value="1"/>
</dbReference>
<dbReference type="Gene3D" id="3.40.50.2300">
    <property type="match status" value="2"/>
</dbReference>
<dbReference type="RefSeq" id="WP_136642395.1">
    <property type="nucleotide sequence ID" value="NZ_QYRT01000020.1"/>
</dbReference>
<sequence length="356" mass="37769">MTQSAKGALPTITDVANHAGVSRATTSRALSNYGVVNAATRARVLESAAELGYVPNVLARSMRAGSTHTLGLIIAEVGLSVFDLAMRSVIESARLEDYQVLVTNTNEDLRAERTSVRVMLEKQVDGLIVVPSSVDELEFLSKADLKGKPVTLLDRSLDSLGIASVTADNLQGTRDAVEHMQALGHTKIGLIVVTANLSGETGERPAGLITTIHDRVEGYYRAMADAGIDIDPAWVRYCGDADESATQAVNTILDAENPPTALIASNANMSLAVLRVAKKRGLVIGDDLSLVGFDDAPWAAVLTPALTVVDLPIEQMAKAAVDNLLAQIRNPDAEPTSVVLPTRLLIRDSVRDLSTA</sequence>
<dbReference type="InterPro" id="IPR000843">
    <property type="entry name" value="HTH_LacI"/>
</dbReference>
<dbReference type="InterPro" id="IPR046335">
    <property type="entry name" value="LacI/GalR-like_sensor"/>
</dbReference>
<keyword evidence="7" id="KW-1185">Reference proteome</keyword>
<dbReference type="InterPro" id="IPR028082">
    <property type="entry name" value="Peripla_BP_I"/>
</dbReference>
<organism evidence="6 7">
    <name type="scientific">Subtercola vilae</name>
    <dbReference type="NCBI Taxonomy" id="2056433"/>
    <lineage>
        <taxon>Bacteria</taxon>
        <taxon>Bacillati</taxon>
        <taxon>Actinomycetota</taxon>
        <taxon>Actinomycetes</taxon>
        <taxon>Micrococcales</taxon>
        <taxon>Microbacteriaceae</taxon>
        <taxon>Subtercola</taxon>
    </lineage>
</organism>
<dbReference type="PANTHER" id="PTHR30146:SF148">
    <property type="entry name" value="HTH-TYPE TRANSCRIPTIONAL REPRESSOR PURR-RELATED"/>
    <property type="match status" value="1"/>
</dbReference>
<name>A0A4T2BWB7_9MICO</name>
<evidence type="ECO:0000256" key="3">
    <source>
        <dbReference type="ARBA" id="ARBA00023125"/>
    </source>
</evidence>
<accession>A0A4T2BWB7</accession>
<dbReference type="OrthoDB" id="37081at2"/>
<keyword evidence="1" id="KW-0678">Repressor</keyword>
<dbReference type="SUPFAM" id="SSF53822">
    <property type="entry name" value="Periplasmic binding protein-like I"/>
    <property type="match status" value="1"/>
</dbReference>
<protein>
    <submittedName>
        <fullName evidence="6">LacI family transcriptional regulator</fullName>
    </submittedName>
</protein>
<dbReference type="Pfam" id="PF13377">
    <property type="entry name" value="Peripla_BP_3"/>
    <property type="match status" value="1"/>
</dbReference>
<dbReference type="Gene3D" id="1.10.260.40">
    <property type="entry name" value="lambda repressor-like DNA-binding domains"/>
    <property type="match status" value="1"/>
</dbReference>
<dbReference type="PANTHER" id="PTHR30146">
    <property type="entry name" value="LACI-RELATED TRANSCRIPTIONAL REPRESSOR"/>
    <property type="match status" value="1"/>
</dbReference>
<dbReference type="GO" id="GO:0003700">
    <property type="term" value="F:DNA-binding transcription factor activity"/>
    <property type="evidence" value="ECO:0007669"/>
    <property type="project" value="TreeGrafter"/>
</dbReference>
<gene>
    <name evidence="6" type="ORF">D4765_11295</name>
</gene>
<reference evidence="6 7" key="1">
    <citation type="journal article" date="2019" name="Microorganisms">
        <title>Systematic Affiliation and Genome Analysis of Subtercola vilae DB165(T) with Particular Emphasis on Cold Adaptation of an Isolate from a High-Altitude Cold Volcano Lake.</title>
        <authorList>
            <person name="Villalobos A.S."/>
            <person name="Wiese J."/>
            <person name="Imhoff J.F."/>
            <person name="Dorador C."/>
            <person name="Keller A."/>
            <person name="Hentschel U."/>
        </authorList>
    </citation>
    <scope>NUCLEOTIDE SEQUENCE [LARGE SCALE GENOMIC DNA]</scope>
    <source>
        <strain evidence="6 7">DB165</strain>
    </source>
</reference>
<dbReference type="SMART" id="SM00354">
    <property type="entry name" value="HTH_LACI"/>
    <property type="match status" value="1"/>
</dbReference>
<dbReference type="EMBL" id="QYRT01000020">
    <property type="protein sequence ID" value="TIH35292.1"/>
    <property type="molecule type" value="Genomic_DNA"/>
</dbReference>